<reference evidence="1" key="1">
    <citation type="submission" date="2015-09" db="EMBL/GenBank/DDBJ databases">
        <title>Draft Genome Sequences of Two Novel Amoeba-resistant Intranuclear Bacteria, Candidatus Berkiella cookevillensis and Candidatus Berkiella aquae.</title>
        <authorList>
            <person name="Mehari Y.T."/>
            <person name="Arivett B.A."/>
            <person name="Farone A.L."/>
            <person name="Gunderson J.H."/>
            <person name="Farone M.B."/>
        </authorList>
    </citation>
    <scope>NUCLEOTIDE SEQUENCE [LARGE SCALE GENOMIC DNA]</scope>
    <source>
        <strain evidence="1">HT99</strain>
    </source>
</reference>
<evidence type="ECO:0000313" key="3">
    <source>
        <dbReference type="Proteomes" id="UP000051497"/>
    </source>
</evidence>
<organism evidence="1">
    <name type="scientific">Candidatus Berkiella aquae</name>
    <dbReference type="NCBI Taxonomy" id="295108"/>
    <lineage>
        <taxon>Bacteria</taxon>
        <taxon>Pseudomonadati</taxon>
        <taxon>Pseudomonadota</taxon>
        <taxon>Gammaproteobacteria</taxon>
        <taxon>Candidatus Berkiellales</taxon>
        <taxon>Candidatus Berkiellaceae</taxon>
        <taxon>Candidatus Berkiella</taxon>
    </lineage>
</organism>
<evidence type="ECO:0000313" key="1">
    <source>
        <dbReference type="EMBL" id="KRG21782.1"/>
    </source>
</evidence>
<name>A0A0Q9YM12_9GAMM</name>
<dbReference type="EMBL" id="LKAJ02000001">
    <property type="protein sequence ID" value="MCS5710526.1"/>
    <property type="molecule type" value="Genomic_DNA"/>
</dbReference>
<comment type="caution">
    <text evidence="1">The sequence shown here is derived from an EMBL/GenBank/DDBJ whole genome shotgun (WGS) entry which is preliminary data.</text>
</comment>
<dbReference type="STRING" id="295108.HT99x_00974"/>
<dbReference type="EMBL" id="LKAJ01000003">
    <property type="protein sequence ID" value="KRG21782.1"/>
    <property type="molecule type" value="Genomic_DNA"/>
</dbReference>
<dbReference type="AlphaFoldDB" id="A0A0Q9YM12"/>
<dbReference type="RefSeq" id="WP_075065612.1">
    <property type="nucleotide sequence ID" value="NZ_LKAJ02000001.1"/>
</dbReference>
<sequence>MKLIENFELKTISAGSTATAEISGITFPVECSVSQACLDSYIQVMSTGSVDRALFQNCRTNDISNVRKCFVDAFAVALEPYL</sequence>
<evidence type="ECO:0000313" key="2">
    <source>
        <dbReference type="EMBL" id="MCS5710526.1"/>
    </source>
</evidence>
<proteinExistence type="predicted"/>
<protein>
    <submittedName>
        <fullName evidence="1">Uncharacterized protein</fullName>
    </submittedName>
</protein>
<keyword evidence="3" id="KW-1185">Reference proteome</keyword>
<reference evidence="2" key="2">
    <citation type="journal article" date="2016" name="Genome Announc.">
        <title>Draft Genome Sequences of Two Novel Amoeba-Resistant Intranuclear Bacteria, 'Candidatus Berkiella cookevillensis' and 'Candidatus Berkiella aquae'.</title>
        <authorList>
            <person name="Mehari Y.T."/>
            <person name="Arivett B.A."/>
            <person name="Farone A.L."/>
            <person name="Gunderson J.H."/>
            <person name="Farone M.B."/>
        </authorList>
    </citation>
    <scope>NUCLEOTIDE SEQUENCE</scope>
    <source>
        <strain evidence="2">HT99</strain>
    </source>
</reference>
<reference evidence="2" key="3">
    <citation type="submission" date="2021-06" db="EMBL/GenBank/DDBJ databases">
        <title>Genomic Description and Analysis of Intracellular Bacteria, Candidatus Berkiella cookevillensis and Candidatus Berkiella aquae.</title>
        <authorList>
            <person name="Kidane D.T."/>
            <person name="Mehari Y.T."/>
            <person name="Rice F.C."/>
            <person name="Arivett B.A."/>
            <person name="Farone A.L."/>
            <person name="Berk S.G."/>
            <person name="Farone M.B."/>
        </authorList>
    </citation>
    <scope>NUCLEOTIDE SEQUENCE</scope>
    <source>
        <strain evidence="2">HT99</strain>
    </source>
</reference>
<dbReference type="Proteomes" id="UP000051497">
    <property type="component" value="Unassembled WGS sequence"/>
</dbReference>
<accession>A0A0Q9YM12</accession>
<gene>
    <name evidence="2" type="ORF">HT99x_003725</name>
    <name evidence="1" type="ORF">HT99x_00974</name>
</gene>